<gene>
    <name evidence="2" type="ORF">PITG_19660</name>
</gene>
<organism evidence="2 3">
    <name type="scientific">Phytophthora infestans (strain T30-4)</name>
    <name type="common">Potato late blight agent</name>
    <dbReference type="NCBI Taxonomy" id="403677"/>
    <lineage>
        <taxon>Eukaryota</taxon>
        <taxon>Sar</taxon>
        <taxon>Stramenopiles</taxon>
        <taxon>Oomycota</taxon>
        <taxon>Peronosporomycetes</taxon>
        <taxon>Peronosporales</taxon>
        <taxon>Peronosporaceae</taxon>
        <taxon>Phytophthora</taxon>
    </lineage>
</organism>
<protein>
    <submittedName>
        <fullName evidence="2">Uncharacterized protein</fullName>
    </submittedName>
</protein>
<keyword evidence="1" id="KW-0732">Signal</keyword>
<dbReference type="EMBL" id="DS028218">
    <property type="protein sequence ID" value="EEY52900.1"/>
    <property type="molecule type" value="Genomic_DNA"/>
</dbReference>
<proteinExistence type="predicted"/>
<feature type="chain" id="PRO_5003013260" evidence="1">
    <location>
        <begin position="18"/>
        <end position="217"/>
    </location>
</feature>
<feature type="signal peptide" evidence="1">
    <location>
        <begin position="1"/>
        <end position="17"/>
    </location>
</feature>
<evidence type="ECO:0000256" key="1">
    <source>
        <dbReference type="SAM" id="SignalP"/>
    </source>
</evidence>
<dbReference type="OrthoDB" id="115273at2759"/>
<dbReference type="KEGG" id="pif:PITG_19660"/>
<dbReference type="InParanoid" id="D0P0E6"/>
<dbReference type="eggNOG" id="ENOG502SX88">
    <property type="taxonomic scope" value="Eukaryota"/>
</dbReference>
<evidence type="ECO:0000313" key="3">
    <source>
        <dbReference type="Proteomes" id="UP000006643"/>
    </source>
</evidence>
<dbReference type="RefSeq" id="XP_002896218.1">
    <property type="nucleotide sequence ID" value="XM_002896172.1"/>
</dbReference>
<dbReference type="AlphaFoldDB" id="D0P0E6"/>
<accession>D0P0E6</accession>
<keyword evidence="3" id="KW-1185">Reference proteome</keyword>
<dbReference type="HOGENOM" id="CLU_1274445_0_0_1"/>
<name>D0P0E6_PHYIT</name>
<dbReference type="Proteomes" id="UP000006643">
    <property type="component" value="Unassembled WGS sequence"/>
</dbReference>
<dbReference type="GeneID" id="9467089"/>
<sequence length="217" mass="24803">MAACGFLGLLLVIGVIATQVIEETRRTLETQIPLVIEKLVPCPQNRRVDGHSGDRFQRRDIQAGPTLDDTDAILLLKECKKYVERPLVPDVHFNFNTYPDANALMDFRFTCAELMQLASVINILNVFITDSGDRLLGIEALAMLCYRISYPDCFLDNEWKDTLFFHDLLNAERRQLYVDAVFTKTDDLVDKISMVIDGTKWFICRPGKRTHRTARCA</sequence>
<dbReference type="VEuPathDB" id="FungiDB:PITG_19660"/>
<evidence type="ECO:0000313" key="2">
    <source>
        <dbReference type="EMBL" id="EEY52900.1"/>
    </source>
</evidence>
<reference evidence="3" key="1">
    <citation type="journal article" date="2009" name="Nature">
        <title>Genome sequence and analysis of the Irish potato famine pathogen Phytophthora infestans.</title>
        <authorList>
            <consortium name="The Broad Institute Genome Sequencing Platform"/>
            <person name="Haas B.J."/>
            <person name="Kamoun S."/>
            <person name="Zody M.C."/>
            <person name="Jiang R.H."/>
            <person name="Handsaker R.E."/>
            <person name="Cano L.M."/>
            <person name="Grabherr M."/>
            <person name="Kodira C.D."/>
            <person name="Raffaele S."/>
            <person name="Torto-Alalibo T."/>
            <person name="Bozkurt T.O."/>
            <person name="Ah-Fong A.M."/>
            <person name="Alvarado L."/>
            <person name="Anderson V.L."/>
            <person name="Armstrong M.R."/>
            <person name="Avrova A."/>
            <person name="Baxter L."/>
            <person name="Beynon J."/>
            <person name="Boevink P.C."/>
            <person name="Bollmann S.R."/>
            <person name="Bos J.I."/>
            <person name="Bulone V."/>
            <person name="Cai G."/>
            <person name="Cakir C."/>
            <person name="Carrington J.C."/>
            <person name="Chawner M."/>
            <person name="Conti L."/>
            <person name="Costanzo S."/>
            <person name="Ewan R."/>
            <person name="Fahlgren N."/>
            <person name="Fischbach M.A."/>
            <person name="Fugelstad J."/>
            <person name="Gilroy E.M."/>
            <person name="Gnerre S."/>
            <person name="Green P.J."/>
            <person name="Grenville-Briggs L.J."/>
            <person name="Griffith J."/>
            <person name="Grunwald N.J."/>
            <person name="Horn K."/>
            <person name="Horner N.R."/>
            <person name="Hu C.H."/>
            <person name="Huitema E."/>
            <person name="Jeong D.H."/>
            <person name="Jones A.M."/>
            <person name="Jones J.D."/>
            <person name="Jones R.W."/>
            <person name="Karlsson E.K."/>
            <person name="Kunjeti S.G."/>
            <person name="Lamour K."/>
            <person name="Liu Z."/>
            <person name="Ma L."/>
            <person name="Maclean D."/>
            <person name="Chibucos M.C."/>
            <person name="McDonald H."/>
            <person name="McWalters J."/>
            <person name="Meijer H.J."/>
            <person name="Morgan W."/>
            <person name="Morris P.F."/>
            <person name="Munro C.A."/>
            <person name="O'Neill K."/>
            <person name="Ospina-Giraldo M."/>
            <person name="Pinzon A."/>
            <person name="Pritchard L."/>
            <person name="Ramsahoye B."/>
            <person name="Ren Q."/>
            <person name="Restrepo S."/>
            <person name="Roy S."/>
            <person name="Sadanandom A."/>
            <person name="Savidor A."/>
            <person name="Schornack S."/>
            <person name="Schwartz D.C."/>
            <person name="Schumann U.D."/>
            <person name="Schwessinger B."/>
            <person name="Seyer L."/>
            <person name="Sharpe T."/>
            <person name="Silvar C."/>
            <person name="Song J."/>
            <person name="Studholme D.J."/>
            <person name="Sykes S."/>
            <person name="Thines M."/>
            <person name="van de Vondervoort P.J."/>
            <person name="Phuntumart V."/>
            <person name="Wawra S."/>
            <person name="Weide R."/>
            <person name="Win J."/>
            <person name="Young C."/>
            <person name="Zhou S."/>
            <person name="Fry W."/>
            <person name="Meyers B.C."/>
            <person name="van West P."/>
            <person name="Ristaino J."/>
            <person name="Govers F."/>
            <person name="Birch P.R."/>
            <person name="Whisson S.C."/>
            <person name="Judelson H.S."/>
            <person name="Nusbaum C."/>
        </authorList>
    </citation>
    <scope>NUCLEOTIDE SEQUENCE [LARGE SCALE GENOMIC DNA]</scope>
    <source>
        <strain evidence="3">T30-4</strain>
    </source>
</reference>